<dbReference type="InterPro" id="IPR046830">
    <property type="entry name" value="Calmod_bind_M"/>
</dbReference>
<accession>A0AAV6WL40</accession>
<reference evidence="3" key="1">
    <citation type="submission" date="2019-10" db="EMBL/GenBank/DDBJ databases">
        <authorList>
            <person name="Zhang R."/>
            <person name="Pan Y."/>
            <person name="Wang J."/>
            <person name="Ma R."/>
            <person name="Yu S."/>
        </authorList>
    </citation>
    <scope>NUCLEOTIDE SEQUENCE</scope>
    <source>
        <strain evidence="3">LA-IB0</strain>
        <tissue evidence="3">Leaf</tissue>
    </source>
</reference>
<dbReference type="Proteomes" id="UP000826271">
    <property type="component" value="Unassembled WGS sequence"/>
</dbReference>
<organism evidence="3 4">
    <name type="scientific">Buddleja alternifolia</name>
    <dbReference type="NCBI Taxonomy" id="168488"/>
    <lineage>
        <taxon>Eukaryota</taxon>
        <taxon>Viridiplantae</taxon>
        <taxon>Streptophyta</taxon>
        <taxon>Embryophyta</taxon>
        <taxon>Tracheophyta</taxon>
        <taxon>Spermatophyta</taxon>
        <taxon>Magnoliopsida</taxon>
        <taxon>eudicotyledons</taxon>
        <taxon>Gunneridae</taxon>
        <taxon>Pentapetalae</taxon>
        <taxon>asterids</taxon>
        <taxon>lamiids</taxon>
        <taxon>Lamiales</taxon>
        <taxon>Scrophulariaceae</taxon>
        <taxon>Buddlejeae</taxon>
        <taxon>Buddleja</taxon>
    </lineage>
</organism>
<dbReference type="Pfam" id="PF07887">
    <property type="entry name" value="Calmodulin_bind"/>
    <property type="match status" value="1"/>
</dbReference>
<dbReference type="PANTHER" id="PTHR31713">
    <property type="entry name" value="OS02G0177800 PROTEIN"/>
    <property type="match status" value="1"/>
</dbReference>
<dbReference type="InterPro" id="IPR046831">
    <property type="entry name" value="Calmodulin_bind_N"/>
</dbReference>
<dbReference type="Pfam" id="PF20451">
    <property type="entry name" value="Calmod_bind_M"/>
    <property type="match status" value="1"/>
</dbReference>
<dbReference type="GO" id="GO:0005516">
    <property type="term" value="F:calmodulin binding"/>
    <property type="evidence" value="ECO:0007669"/>
    <property type="project" value="InterPro"/>
</dbReference>
<dbReference type="GO" id="GO:0080142">
    <property type="term" value="P:regulation of salicylic acid biosynthetic process"/>
    <property type="evidence" value="ECO:0007669"/>
    <property type="project" value="TreeGrafter"/>
</dbReference>
<feature type="domain" description="Calmodulin binding protein-like N-terminal" evidence="1">
    <location>
        <begin position="177"/>
        <end position="222"/>
    </location>
</feature>
<evidence type="ECO:0000259" key="1">
    <source>
        <dbReference type="Pfam" id="PF07887"/>
    </source>
</evidence>
<dbReference type="GO" id="GO:0003700">
    <property type="term" value="F:DNA-binding transcription factor activity"/>
    <property type="evidence" value="ECO:0007669"/>
    <property type="project" value="TreeGrafter"/>
</dbReference>
<dbReference type="PANTHER" id="PTHR31713:SF100">
    <property type="entry name" value="CALMODULIN-BINDING PROTEIN 60 B"/>
    <property type="match status" value="1"/>
</dbReference>
<keyword evidence="4" id="KW-1185">Reference proteome</keyword>
<sequence>MGLALPSVLPIHYHLALLFSKPVLIHLRICPITWTSLSKFFYPSSLQQVLLKSLSTIFDNDFSNGNASMTVPKNEMLENKDKQHLLGNEFCIGNASATVLEDEMLQNEDEQHLFRNEFSIDNASETGEQGAAIHVELIDANTVYVVTSGPESSVKLDVVVLEGDFNNEDDEGWTQEEDLTFTDNSSWTRSKKFRLGLKVSSGYCEGVRIREAKTEAFIVKDHRGELYKKHYPSALIDQVWRLEYIKKDGSFHKKLNVIGIYTVEDFLRLLVRDSKELRNTLGNGMSSKMWDALIEHARTCVLSEKLYVSYPDESRNMGVVFNNIYELSGLVEMWESCFG</sequence>
<feature type="domain" description="Calmodulin binding protein central" evidence="2">
    <location>
        <begin position="235"/>
        <end position="300"/>
    </location>
</feature>
<dbReference type="InterPro" id="IPR012416">
    <property type="entry name" value="CBP60"/>
</dbReference>
<dbReference type="GO" id="GO:0043565">
    <property type="term" value="F:sequence-specific DNA binding"/>
    <property type="evidence" value="ECO:0007669"/>
    <property type="project" value="TreeGrafter"/>
</dbReference>
<evidence type="ECO:0000313" key="4">
    <source>
        <dbReference type="Proteomes" id="UP000826271"/>
    </source>
</evidence>
<gene>
    <name evidence="3" type="ORF">BUALT_Bualt16G0100800</name>
</gene>
<dbReference type="GO" id="GO:0005634">
    <property type="term" value="C:nucleus"/>
    <property type="evidence" value="ECO:0007669"/>
    <property type="project" value="TreeGrafter"/>
</dbReference>
<evidence type="ECO:0000259" key="2">
    <source>
        <dbReference type="Pfam" id="PF20451"/>
    </source>
</evidence>
<name>A0AAV6WL40_9LAMI</name>
<evidence type="ECO:0000313" key="3">
    <source>
        <dbReference type="EMBL" id="KAG8367705.1"/>
    </source>
</evidence>
<proteinExistence type="predicted"/>
<comment type="caution">
    <text evidence="3">The sequence shown here is derived from an EMBL/GenBank/DDBJ whole genome shotgun (WGS) entry which is preliminary data.</text>
</comment>
<protein>
    <submittedName>
        <fullName evidence="3">Uncharacterized protein</fullName>
    </submittedName>
</protein>
<dbReference type="AlphaFoldDB" id="A0AAV6WL40"/>
<dbReference type="EMBL" id="WHWC01000016">
    <property type="protein sequence ID" value="KAG8367705.1"/>
    <property type="molecule type" value="Genomic_DNA"/>
</dbReference>